<dbReference type="InterPro" id="IPR015933">
    <property type="entry name" value="Aconitase_B_HEAT-like_dom"/>
</dbReference>
<evidence type="ECO:0000259" key="20">
    <source>
        <dbReference type="Pfam" id="PF11791"/>
    </source>
</evidence>
<evidence type="ECO:0000256" key="1">
    <source>
        <dbReference type="ARBA" id="ARBA00000118"/>
    </source>
</evidence>
<comment type="catalytic activity">
    <reaction evidence="1 17">
        <text>(2S,3R)-3-hydroxybutane-1,2,3-tricarboxylate = 2-methyl-cis-aconitate + H2O</text>
        <dbReference type="Rhea" id="RHEA:17941"/>
        <dbReference type="ChEBI" id="CHEBI:15377"/>
        <dbReference type="ChEBI" id="CHEBI:57429"/>
        <dbReference type="ChEBI" id="CHEBI:57872"/>
        <dbReference type="EC" id="4.2.1.99"/>
    </reaction>
</comment>
<evidence type="ECO:0000256" key="13">
    <source>
        <dbReference type="ARBA" id="ARBA00023004"/>
    </source>
</evidence>
<evidence type="ECO:0000256" key="11">
    <source>
        <dbReference type="ARBA" id="ARBA00022723"/>
    </source>
</evidence>
<keyword evidence="9" id="KW-0004">4Fe-4S</keyword>
<dbReference type="Pfam" id="PF00330">
    <property type="entry name" value="Aconitase"/>
    <property type="match status" value="2"/>
</dbReference>
<dbReference type="Gene3D" id="1.25.40.310">
    <property type="entry name" value="Aconitate B, HEAT-like domain"/>
    <property type="match status" value="1"/>
</dbReference>
<dbReference type="SUPFAM" id="SSF52016">
    <property type="entry name" value="LeuD/IlvD-like"/>
    <property type="match status" value="1"/>
</dbReference>
<dbReference type="SUPFAM" id="SSF53732">
    <property type="entry name" value="Aconitase iron-sulfur domain"/>
    <property type="match status" value="1"/>
</dbReference>
<dbReference type="PANTHER" id="PTHR43160">
    <property type="entry name" value="ACONITATE HYDRATASE B"/>
    <property type="match status" value="1"/>
</dbReference>
<dbReference type="CDD" id="cd01576">
    <property type="entry name" value="AcnB_Swivel"/>
    <property type="match status" value="1"/>
</dbReference>
<dbReference type="SUPFAM" id="SSF74778">
    <property type="entry name" value="Aconitase B, N-terminal domain"/>
    <property type="match status" value="1"/>
</dbReference>
<sequence>MSNFLQNYQKHIDERAAQGVVPKPLDAEQTAQLIELLKNPPAEQADYLLELFKTRVPAGVDEAAYVKASFLAAIVNGTTHSPLISPESAVQILGTMQGGYNIEPLLQALDNEALAPYAVSALSSTLLMFDNFYDVEQRAKQGNPYAQQILESWANADWYLSRPKLDEKITVTVFKVSGETNTDDLSPAQDAWSRPDIPLHALAMLKNEREGIQPDDAGNIGPIQQINALKEKGYPLAYVGDVVGTGSSRKSATNSVLWFMGEDIPYIPNKRAGGVVLGGKIAPIFFNTLEDAGALPIEVDVSKLNMGDVIDIYPYQGKICKHDSDEVLAEFRLKTNVLLDEVRAGGRIPLIIGRGLTHKARQSLGLPDNDVFAKPQAVADNHKGFTLAQKMVGRACGVDGIRPGQYCEPRMTSVGSQDTTGPMTRDELKDLACLGFSSDLVMQSFCHTAAYPKPVDVVTHHTLPDFIMNRGGVSLRPGDGVIHSWLNRMLLPDTVGTGGDSHTRFPIGISFPAGSGLVAFAAATGVMPLDMPESVLVRFKGEMQPGITLRDLVHAIPYYAIQQGLLTVEKQGKKNIFSGRILEIEGLEHLKVEQAFELSDASAERSAAACTIKLDKEPIIEYLNSNIVLLKWMIAEGYGDARTLERRIKAMEKWLENPELLSADPDAEYAAVIEIDLNEIKEPILCAPNDPDDARLLSEVQGDKIDEVFIGSCMTNIGHFRAAGKLLAKFKDVIPTRLWLAPPTKMDASLLTEEGYYSIYGKSGARIEIPGCSLCMGNQARVANNATVVSTSTRNFPNRLGQGANVYLASAELAAVAALLGKLPTPEEYQAYVADLQQDKDDTYRYMNFDQLNQYTQKADQVIFQAPA</sequence>
<accession>A0ABU7QP25</accession>
<dbReference type="Pfam" id="PF06434">
    <property type="entry name" value="Aconitase_2_N"/>
    <property type="match status" value="1"/>
</dbReference>
<evidence type="ECO:0000256" key="6">
    <source>
        <dbReference type="ARBA" id="ARBA00012926"/>
    </source>
</evidence>
<evidence type="ECO:0000313" key="22">
    <source>
        <dbReference type="Proteomes" id="UP001352533"/>
    </source>
</evidence>
<evidence type="ECO:0000256" key="9">
    <source>
        <dbReference type="ARBA" id="ARBA00022485"/>
    </source>
</evidence>
<keyword evidence="13" id="KW-0408">Iron</keyword>
<dbReference type="InterPro" id="IPR018136">
    <property type="entry name" value="Aconitase_4Fe-4S_BS"/>
</dbReference>
<dbReference type="PROSITE" id="PS01244">
    <property type="entry name" value="ACONITASE_2"/>
    <property type="match status" value="1"/>
</dbReference>
<gene>
    <name evidence="21" type="primary">acnB</name>
    <name evidence="21" type="ORF">M5S25_03490</name>
</gene>
<keyword evidence="11" id="KW-0479">Metal-binding</keyword>
<dbReference type="InterPro" id="IPR015931">
    <property type="entry name" value="Acnase/IPM_dHydase_lsu_aba_1/3"/>
</dbReference>
<dbReference type="PANTHER" id="PTHR43160:SF4">
    <property type="entry name" value="ACONITATE HYDRATASE B"/>
    <property type="match status" value="1"/>
</dbReference>
<comment type="caution">
    <text evidence="21">The sequence shown here is derived from an EMBL/GenBank/DDBJ whole genome shotgun (WGS) entry which is preliminary data.</text>
</comment>
<dbReference type="Pfam" id="PF11791">
    <property type="entry name" value="Aconitase_B_N"/>
    <property type="match status" value="1"/>
</dbReference>
<evidence type="ECO:0000259" key="18">
    <source>
        <dbReference type="Pfam" id="PF00330"/>
    </source>
</evidence>
<protein>
    <recommendedName>
        <fullName evidence="8 17">Aconitate hydratase B</fullName>
        <ecNumber evidence="6 17">4.2.1.3</ecNumber>
        <ecNumber evidence="7 17">4.2.1.99</ecNumber>
    </recommendedName>
    <alternativeName>
        <fullName evidence="17">2-methylisocitrate dehydratase</fullName>
    </alternativeName>
</protein>
<evidence type="ECO:0000256" key="16">
    <source>
        <dbReference type="ARBA" id="ARBA00023501"/>
    </source>
</evidence>
<evidence type="ECO:0000256" key="2">
    <source>
        <dbReference type="ARBA" id="ARBA00001966"/>
    </source>
</evidence>
<dbReference type="EC" id="4.2.1.3" evidence="6 17"/>
<dbReference type="EMBL" id="JAMDKS010000005">
    <property type="protein sequence ID" value="MEE6112268.1"/>
    <property type="molecule type" value="Genomic_DNA"/>
</dbReference>
<dbReference type="GO" id="GO:0003994">
    <property type="term" value="F:aconitate hydratase activity"/>
    <property type="evidence" value="ECO:0007669"/>
    <property type="project" value="UniProtKB-EC"/>
</dbReference>
<evidence type="ECO:0000256" key="17">
    <source>
        <dbReference type="PIRNR" id="PIRNR036687"/>
    </source>
</evidence>
<evidence type="ECO:0000256" key="4">
    <source>
        <dbReference type="ARBA" id="ARBA00005026"/>
    </source>
</evidence>
<evidence type="ECO:0000313" key="21">
    <source>
        <dbReference type="EMBL" id="MEE6112268.1"/>
    </source>
</evidence>
<comment type="catalytic activity">
    <reaction evidence="16 17">
        <text>citrate = D-threo-isocitrate</text>
        <dbReference type="Rhea" id="RHEA:10336"/>
        <dbReference type="ChEBI" id="CHEBI:15562"/>
        <dbReference type="ChEBI" id="CHEBI:16947"/>
        <dbReference type="EC" id="4.2.1.3"/>
    </reaction>
</comment>
<keyword evidence="10 17" id="KW-0816">Tricarboxylic acid cycle</keyword>
<dbReference type="RefSeq" id="WP_194750743.1">
    <property type="nucleotide sequence ID" value="NZ_JACEWB010000005.1"/>
</dbReference>
<keyword evidence="22" id="KW-1185">Reference proteome</keyword>
<dbReference type="Gene3D" id="3.40.1060.10">
    <property type="entry name" value="Aconitase, Domain 2"/>
    <property type="match status" value="1"/>
</dbReference>
<dbReference type="PROSITE" id="PS00450">
    <property type="entry name" value="ACONITASE_1"/>
    <property type="match status" value="1"/>
</dbReference>
<dbReference type="EC" id="4.2.1.99" evidence="7 17"/>
<dbReference type="PIRSF" id="PIRSF036687">
    <property type="entry name" value="AcnB"/>
    <property type="match status" value="1"/>
</dbReference>
<dbReference type="Gene3D" id="3.20.19.10">
    <property type="entry name" value="Aconitase, domain 4"/>
    <property type="match status" value="1"/>
</dbReference>
<dbReference type="InterPro" id="IPR015928">
    <property type="entry name" value="Aconitase/3IPM_dehydase_swvl"/>
</dbReference>
<feature type="domain" description="Aconitase B HEAT-like" evidence="20">
    <location>
        <begin position="7"/>
        <end position="159"/>
    </location>
</feature>
<comment type="pathway">
    <text evidence="4">Organic acid metabolism; propanoate degradation.</text>
</comment>
<evidence type="ECO:0000256" key="3">
    <source>
        <dbReference type="ARBA" id="ARBA00004717"/>
    </source>
</evidence>
<evidence type="ECO:0000256" key="12">
    <source>
        <dbReference type="ARBA" id="ARBA00022884"/>
    </source>
</evidence>
<dbReference type="NCBIfam" id="NF006690">
    <property type="entry name" value="PRK09238.1"/>
    <property type="match status" value="1"/>
</dbReference>
<organism evidence="21 22">
    <name type="scientific">Avibacterium paragallinarum</name>
    <name type="common">Haemophilus gallinarum</name>
    <dbReference type="NCBI Taxonomy" id="728"/>
    <lineage>
        <taxon>Bacteria</taxon>
        <taxon>Pseudomonadati</taxon>
        <taxon>Pseudomonadota</taxon>
        <taxon>Gammaproteobacteria</taxon>
        <taxon>Pasteurellales</taxon>
        <taxon>Pasteurellaceae</taxon>
        <taxon>Avibacterium</taxon>
    </lineage>
</organism>
<evidence type="ECO:0000259" key="19">
    <source>
        <dbReference type="Pfam" id="PF06434"/>
    </source>
</evidence>
<evidence type="ECO:0000256" key="15">
    <source>
        <dbReference type="ARBA" id="ARBA00023239"/>
    </source>
</evidence>
<keyword evidence="15 17" id="KW-0456">Lyase</keyword>
<dbReference type="InterPro" id="IPR050926">
    <property type="entry name" value="Aconitase/IPM_isomerase"/>
</dbReference>
<evidence type="ECO:0000256" key="7">
    <source>
        <dbReference type="ARBA" id="ARBA00013250"/>
    </source>
</evidence>
<dbReference type="InterPro" id="IPR015932">
    <property type="entry name" value="Aconitase_dom2"/>
</dbReference>
<dbReference type="InterPro" id="IPR036008">
    <property type="entry name" value="Aconitase_4Fe-4S_dom"/>
</dbReference>
<dbReference type="InterPro" id="IPR001030">
    <property type="entry name" value="Acoase/IPM_deHydtase_lsu_aba"/>
</dbReference>
<dbReference type="NCBIfam" id="TIGR00117">
    <property type="entry name" value="acnB"/>
    <property type="match status" value="1"/>
</dbReference>
<feature type="domain" description="Aconitase B swivel" evidence="19">
    <location>
        <begin position="171"/>
        <end position="385"/>
    </location>
</feature>
<proteinExistence type="inferred from homology"/>
<evidence type="ECO:0000256" key="10">
    <source>
        <dbReference type="ARBA" id="ARBA00022532"/>
    </source>
</evidence>
<keyword evidence="12" id="KW-0694">RNA-binding</keyword>
<reference evidence="21 22" key="1">
    <citation type="journal article" date="2022" name="Front. Microbiol.">
        <title>Commensal bacteria contribute to the growth of multidrug-resistant Avibacterium paragallinarum in chickens.</title>
        <authorList>
            <person name="Zhu J."/>
            <person name="Chen Y."/>
            <person name="Wu Y."/>
            <person name="Wang Y."/>
            <person name="Zhu K."/>
        </authorList>
    </citation>
    <scope>NUCLEOTIDE SEQUENCE [LARGE SCALE GENOMIC DNA]</scope>
    <source>
        <strain evidence="21 22">AV12</strain>
    </source>
</reference>
<dbReference type="InterPro" id="IPR004406">
    <property type="entry name" value="Aconitase_B"/>
</dbReference>
<evidence type="ECO:0000256" key="8">
    <source>
        <dbReference type="ARBA" id="ARBA00019379"/>
    </source>
</evidence>
<comment type="pathway">
    <text evidence="3 17">Carbohydrate metabolism; tricarboxylic acid cycle; isocitrate from oxaloacetate: step 2/2.</text>
</comment>
<evidence type="ECO:0000256" key="5">
    <source>
        <dbReference type="ARBA" id="ARBA00007185"/>
    </source>
</evidence>
<dbReference type="Proteomes" id="UP001352533">
    <property type="component" value="Unassembled WGS sequence"/>
</dbReference>
<comment type="similarity">
    <text evidence="5 17">Belongs to the aconitase/IPM isomerase family.</text>
</comment>
<dbReference type="CDD" id="cd01581">
    <property type="entry name" value="AcnB"/>
    <property type="match status" value="1"/>
</dbReference>
<dbReference type="InterPro" id="IPR036288">
    <property type="entry name" value="Aconitase_B_HEAT-like_dom_sf"/>
</dbReference>
<dbReference type="Gene3D" id="3.30.499.10">
    <property type="entry name" value="Aconitase, domain 3"/>
    <property type="match status" value="2"/>
</dbReference>
<name>A0ABU7QP25_AVIPA</name>
<feature type="domain" description="Aconitase/3-isopropylmalate dehydratase large subunit alpha/beta/alpha" evidence="18">
    <location>
        <begin position="475"/>
        <end position="699"/>
    </location>
</feature>
<dbReference type="InterPro" id="IPR015929">
    <property type="entry name" value="Aconitase_B_swivel"/>
</dbReference>
<evidence type="ECO:0000256" key="14">
    <source>
        <dbReference type="ARBA" id="ARBA00023014"/>
    </source>
</evidence>
<feature type="domain" description="Aconitase/3-isopropylmalate dehydratase large subunit alpha/beta/alpha" evidence="18">
    <location>
        <begin position="700"/>
        <end position="821"/>
    </location>
</feature>
<comment type="cofactor">
    <cofactor evidence="2">
        <name>[4Fe-4S] cluster</name>
        <dbReference type="ChEBI" id="CHEBI:49883"/>
    </cofactor>
</comment>
<keyword evidence="14" id="KW-0411">Iron-sulfur</keyword>